<evidence type="ECO:0000256" key="8">
    <source>
        <dbReference type="ARBA" id="ARBA00022777"/>
    </source>
</evidence>
<dbReference type="GeneID" id="7825605"/>
<comment type="subunit">
    <text evidence="2">Monomer.</text>
</comment>
<proteinExistence type="inferred from homology"/>
<keyword evidence="5" id="KW-0597">Phosphoprotein</keyword>
<dbReference type="FunFam" id="1.10.510.10:FF:000571">
    <property type="entry name" value="Maternal embryonic leucine zipper kinase"/>
    <property type="match status" value="1"/>
</dbReference>
<keyword evidence="8 15" id="KW-0418">Kinase</keyword>
<dbReference type="Proteomes" id="UP000009168">
    <property type="component" value="Unassembled WGS sequence"/>
</dbReference>
<protein>
    <recommendedName>
        <fullName evidence="3">non-specific serine/threonine protein kinase</fullName>
        <ecNumber evidence="3">2.7.11.1</ecNumber>
    </recommendedName>
</protein>
<dbReference type="RefSeq" id="XP_001022255.1">
    <property type="nucleotide sequence ID" value="XM_001022255.1"/>
</dbReference>
<dbReference type="HOGENOM" id="CLU_000288_63_5_1"/>
<comment type="catalytic activity">
    <reaction evidence="10">
        <text>L-threonyl-[protein] + ATP = O-phospho-L-threonyl-[protein] + ADP + H(+)</text>
        <dbReference type="Rhea" id="RHEA:46608"/>
        <dbReference type="Rhea" id="RHEA-COMP:11060"/>
        <dbReference type="Rhea" id="RHEA-COMP:11605"/>
        <dbReference type="ChEBI" id="CHEBI:15378"/>
        <dbReference type="ChEBI" id="CHEBI:30013"/>
        <dbReference type="ChEBI" id="CHEBI:30616"/>
        <dbReference type="ChEBI" id="CHEBI:61977"/>
        <dbReference type="ChEBI" id="CHEBI:456216"/>
        <dbReference type="EC" id="2.7.11.1"/>
    </reaction>
</comment>
<dbReference type="PROSITE" id="PS00108">
    <property type="entry name" value="PROTEIN_KINASE_ST"/>
    <property type="match status" value="1"/>
</dbReference>
<dbReference type="InterPro" id="IPR000719">
    <property type="entry name" value="Prot_kinase_dom"/>
</dbReference>
<comment type="similarity">
    <text evidence="1">Belongs to the protein kinase superfamily. AGC Ser/Thr protein kinase family.</text>
</comment>
<evidence type="ECO:0000256" key="9">
    <source>
        <dbReference type="ARBA" id="ARBA00022840"/>
    </source>
</evidence>
<dbReference type="Pfam" id="PF00069">
    <property type="entry name" value="Pkinase"/>
    <property type="match status" value="1"/>
</dbReference>
<dbReference type="EMBL" id="GG662548">
    <property type="protein sequence ID" value="EAS02010.1"/>
    <property type="molecule type" value="Genomic_DNA"/>
</dbReference>
<dbReference type="SMART" id="SM00220">
    <property type="entry name" value="S_TKc"/>
    <property type="match status" value="1"/>
</dbReference>
<dbReference type="OMA" id="QIKETPG"/>
<gene>
    <name evidence="15" type="ORF">TTHERM_00500960</name>
</gene>
<feature type="domain" description="Protein kinase" evidence="14">
    <location>
        <begin position="91"/>
        <end position="350"/>
    </location>
</feature>
<keyword evidence="4 13" id="KW-0723">Serine/threonine-protein kinase</keyword>
<dbReference type="InParanoid" id="I7MGT0"/>
<evidence type="ECO:0000256" key="6">
    <source>
        <dbReference type="ARBA" id="ARBA00022679"/>
    </source>
</evidence>
<reference evidence="16" key="1">
    <citation type="journal article" date="2006" name="PLoS Biol.">
        <title>Macronuclear genome sequence of the ciliate Tetrahymena thermophila, a model eukaryote.</title>
        <authorList>
            <person name="Eisen J.A."/>
            <person name="Coyne R.S."/>
            <person name="Wu M."/>
            <person name="Wu D."/>
            <person name="Thiagarajan M."/>
            <person name="Wortman J.R."/>
            <person name="Badger J.H."/>
            <person name="Ren Q."/>
            <person name="Amedeo P."/>
            <person name="Jones K.M."/>
            <person name="Tallon L.J."/>
            <person name="Delcher A.L."/>
            <person name="Salzberg S.L."/>
            <person name="Silva J.C."/>
            <person name="Haas B.J."/>
            <person name="Majoros W.H."/>
            <person name="Farzad M."/>
            <person name="Carlton J.M."/>
            <person name="Smith R.K. Jr."/>
            <person name="Garg J."/>
            <person name="Pearlman R.E."/>
            <person name="Karrer K.M."/>
            <person name="Sun L."/>
            <person name="Manning G."/>
            <person name="Elde N.C."/>
            <person name="Turkewitz A.P."/>
            <person name="Asai D.J."/>
            <person name="Wilkes D.E."/>
            <person name="Wang Y."/>
            <person name="Cai H."/>
            <person name="Collins K."/>
            <person name="Stewart B.A."/>
            <person name="Lee S.R."/>
            <person name="Wilamowska K."/>
            <person name="Weinberg Z."/>
            <person name="Ruzzo W.L."/>
            <person name="Wloga D."/>
            <person name="Gaertig J."/>
            <person name="Frankel J."/>
            <person name="Tsao C.-C."/>
            <person name="Gorovsky M.A."/>
            <person name="Keeling P.J."/>
            <person name="Waller R.F."/>
            <person name="Patron N.J."/>
            <person name="Cherry J.M."/>
            <person name="Stover N.A."/>
            <person name="Krieger C.J."/>
            <person name="del Toro C."/>
            <person name="Ryder H.F."/>
            <person name="Williamson S.C."/>
            <person name="Barbeau R.A."/>
            <person name="Hamilton E.P."/>
            <person name="Orias E."/>
        </authorList>
    </citation>
    <scope>NUCLEOTIDE SEQUENCE [LARGE SCALE GENOMIC DNA]</scope>
    <source>
        <strain evidence="16">SB210</strain>
    </source>
</reference>
<dbReference type="InterPro" id="IPR017441">
    <property type="entry name" value="Protein_kinase_ATP_BS"/>
</dbReference>
<accession>I7MGT0</accession>
<dbReference type="Gene3D" id="3.30.200.20">
    <property type="entry name" value="Phosphorylase Kinase, domain 1"/>
    <property type="match status" value="1"/>
</dbReference>
<evidence type="ECO:0000256" key="1">
    <source>
        <dbReference type="ARBA" id="ARBA00009903"/>
    </source>
</evidence>
<evidence type="ECO:0000256" key="10">
    <source>
        <dbReference type="ARBA" id="ARBA00047899"/>
    </source>
</evidence>
<dbReference type="InterPro" id="IPR045270">
    <property type="entry name" value="STKc_AGC"/>
</dbReference>
<dbReference type="STRING" id="312017.I7MGT0"/>
<evidence type="ECO:0000313" key="16">
    <source>
        <dbReference type="Proteomes" id="UP000009168"/>
    </source>
</evidence>
<evidence type="ECO:0000256" key="4">
    <source>
        <dbReference type="ARBA" id="ARBA00022527"/>
    </source>
</evidence>
<organism evidence="15 16">
    <name type="scientific">Tetrahymena thermophila (strain SB210)</name>
    <dbReference type="NCBI Taxonomy" id="312017"/>
    <lineage>
        <taxon>Eukaryota</taxon>
        <taxon>Sar</taxon>
        <taxon>Alveolata</taxon>
        <taxon>Ciliophora</taxon>
        <taxon>Intramacronucleata</taxon>
        <taxon>Oligohymenophorea</taxon>
        <taxon>Hymenostomatida</taxon>
        <taxon>Tetrahymenina</taxon>
        <taxon>Tetrahymenidae</taxon>
        <taxon>Tetrahymena</taxon>
    </lineage>
</organism>
<dbReference type="PROSITE" id="PS00107">
    <property type="entry name" value="PROTEIN_KINASE_ATP"/>
    <property type="match status" value="1"/>
</dbReference>
<dbReference type="KEGG" id="tet:TTHERM_00500960"/>
<keyword evidence="7 12" id="KW-0547">Nucleotide-binding</keyword>
<sequence length="414" mass="47799">MGQICSKICNTTESAKDSQYEQTPKINNAIPINNLTHGENTQLLNSTKLEQKQQNGQLPQQSVQQLQLSIKTEDQKTVEAPKKKDLTYKDFDRLQNLGSGAYGDVILVKKKTNNKQFAMKIIKKSKIVSRNLNPQMIIEKNVLLENKHPFLVRLKYSFQTEKKLYLVMEYCPGGELYTYLVNNKKFSIEVSRFIAAEVLLGLEYLHKSMKIIYRDLKPENILISEDGHLKIADFGLAKQFKREDELTTTLRGTPEYIAPEVILAEQTGKGYGLQCDIWAFGIFLFEIISGNPPFTDKNRNWAGIKQKILQNKPQFTADFTEESQDLICKCLKDNPLERPNWDEIKVHPFFSKIDWEVLLSKGIESPLKKLIPKRQGNLIQRPRPIFETQTNDKYEQLNGFTYDPQSHCNPNKEY</sequence>
<dbReference type="CDD" id="cd05123">
    <property type="entry name" value="STKc_AGC"/>
    <property type="match status" value="1"/>
</dbReference>
<dbReference type="eggNOG" id="KOG0616">
    <property type="taxonomic scope" value="Eukaryota"/>
</dbReference>
<dbReference type="SUPFAM" id="SSF56112">
    <property type="entry name" value="Protein kinase-like (PK-like)"/>
    <property type="match status" value="1"/>
</dbReference>
<dbReference type="PANTHER" id="PTHR24351">
    <property type="entry name" value="RIBOSOMAL PROTEIN S6 KINASE"/>
    <property type="match status" value="1"/>
</dbReference>
<keyword evidence="6" id="KW-0808">Transferase</keyword>
<evidence type="ECO:0000256" key="13">
    <source>
        <dbReference type="RuleBase" id="RU000304"/>
    </source>
</evidence>
<dbReference type="InterPro" id="IPR008271">
    <property type="entry name" value="Ser/Thr_kinase_AS"/>
</dbReference>
<dbReference type="Gene3D" id="1.10.510.10">
    <property type="entry name" value="Transferase(Phosphotransferase) domain 1"/>
    <property type="match status" value="1"/>
</dbReference>
<dbReference type="PROSITE" id="PS50011">
    <property type="entry name" value="PROTEIN_KINASE_DOM"/>
    <property type="match status" value="1"/>
</dbReference>
<dbReference type="GO" id="GO:0004674">
    <property type="term" value="F:protein serine/threonine kinase activity"/>
    <property type="evidence" value="ECO:0007669"/>
    <property type="project" value="UniProtKB-KW"/>
</dbReference>
<keyword evidence="16" id="KW-1185">Reference proteome</keyword>
<keyword evidence="9 12" id="KW-0067">ATP-binding</keyword>
<evidence type="ECO:0000256" key="5">
    <source>
        <dbReference type="ARBA" id="ARBA00022553"/>
    </source>
</evidence>
<evidence type="ECO:0000259" key="14">
    <source>
        <dbReference type="PROSITE" id="PS50011"/>
    </source>
</evidence>
<name>I7MGT0_TETTS</name>
<evidence type="ECO:0000256" key="11">
    <source>
        <dbReference type="ARBA" id="ARBA00048679"/>
    </source>
</evidence>
<comment type="catalytic activity">
    <reaction evidence="11">
        <text>L-seryl-[protein] + ATP = O-phospho-L-seryl-[protein] + ADP + H(+)</text>
        <dbReference type="Rhea" id="RHEA:17989"/>
        <dbReference type="Rhea" id="RHEA-COMP:9863"/>
        <dbReference type="Rhea" id="RHEA-COMP:11604"/>
        <dbReference type="ChEBI" id="CHEBI:15378"/>
        <dbReference type="ChEBI" id="CHEBI:29999"/>
        <dbReference type="ChEBI" id="CHEBI:30616"/>
        <dbReference type="ChEBI" id="CHEBI:83421"/>
        <dbReference type="ChEBI" id="CHEBI:456216"/>
        <dbReference type="EC" id="2.7.11.1"/>
    </reaction>
</comment>
<dbReference type="AlphaFoldDB" id="I7MGT0"/>
<dbReference type="EC" id="2.7.11.1" evidence="3"/>
<dbReference type="FunFam" id="3.30.200.20:FF:000524">
    <property type="entry name" value="Non-specific serine/threonine protein kinase"/>
    <property type="match status" value="1"/>
</dbReference>
<evidence type="ECO:0000256" key="12">
    <source>
        <dbReference type="PROSITE-ProRule" id="PRU10141"/>
    </source>
</evidence>
<evidence type="ECO:0000256" key="7">
    <source>
        <dbReference type="ARBA" id="ARBA00022741"/>
    </source>
</evidence>
<evidence type="ECO:0000256" key="2">
    <source>
        <dbReference type="ARBA" id="ARBA00011245"/>
    </source>
</evidence>
<feature type="binding site" evidence="12">
    <location>
        <position position="124"/>
    </location>
    <ligand>
        <name>ATP</name>
        <dbReference type="ChEBI" id="CHEBI:30616"/>
    </ligand>
</feature>
<evidence type="ECO:0000256" key="3">
    <source>
        <dbReference type="ARBA" id="ARBA00012513"/>
    </source>
</evidence>
<dbReference type="OrthoDB" id="354826at2759"/>
<dbReference type="InterPro" id="IPR011009">
    <property type="entry name" value="Kinase-like_dom_sf"/>
</dbReference>
<evidence type="ECO:0000313" key="15">
    <source>
        <dbReference type="EMBL" id="EAS02010.1"/>
    </source>
</evidence>
<dbReference type="GO" id="GO:0005524">
    <property type="term" value="F:ATP binding"/>
    <property type="evidence" value="ECO:0007669"/>
    <property type="project" value="UniProtKB-UniRule"/>
</dbReference>